<dbReference type="Proteomes" id="UP000319322">
    <property type="component" value="Unassembled WGS sequence"/>
</dbReference>
<dbReference type="InterPro" id="IPR012337">
    <property type="entry name" value="RNaseH-like_sf"/>
</dbReference>
<evidence type="ECO:0000259" key="3">
    <source>
        <dbReference type="SMART" id="SM00479"/>
    </source>
</evidence>
<gene>
    <name evidence="4" type="ORF">FNE76_03085</name>
</gene>
<dbReference type="EMBL" id="VKGC01000005">
    <property type="protein sequence ID" value="TSA85747.1"/>
    <property type="molecule type" value="Genomic_DNA"/>
</dbReference>
<dbReference type="GO" id="GO:0008408">
    <property type="term" value="F:3'-5' exonuclease activity"/>
    <property type="evidence" value="ECO:0007669"/>
    <property type="project" value="TreeGrafter"/>
</dbReference>
<evidence type="ECO:0000256" key="1">
    <source>
        <dbReference type="ARBA" id="ARBA00025483"/>
    </source>
</evidence>
<dbReference type="GO" id="GO:0005829">
    <property type="term" value="C:cytosol"/>
    <property type="evidence" value="ECO:0007669"/>
    <property type="project" value="TreeGrafter"/>
</dbReference>
<dbReference type="CDD" id="cd06127">
    <property type="entry name" value="DEDDh"/>
    <property type="match status" value="1"/>
</dbReference>
<dbReference type="AlphaFoldDB" id="A0A553UZV6"/>
<comment type="function">
    <text evidence="1">DNA polymerase III is a complex, multichain enzyme responsible for most of the replicative synthesis in bacteria. The epsilon subunit contain the editing function and is a proofreading 3'-5' exonuclease.</text>
</comment>
<keyword evidence="5" id="KW-1185">Reference proteome</keyword>
<comment type="caution">
    <text evidence="4">The sequence shown here is derived from an EMBL/GenBank/DDBJ whole genome shotgun (WGS) entry which is preliminary data.</text>
</comment>
<evidence type="ECO:0000256" key="2">
    <source>
        <dbReference type="ARBA" id="ARBA00026073"/>
    </source>
</evidence>
<dbReference type="SUPFAM" id="SSF53098">
    <property type="entry name" value="Ribonuclease H-like"/>
    <property type="match status" value="1"/>
</dbReference>
<dbReference type="GO" id="GO:0045004">
    <property type="term" value="P:DNA replication proofreading"/>
    <property type="evidence" value="ECO:0007669"/>
    <property type="project" value="TreeGrafter"/>
</dbReference>
<name>A0A553UZV6_9HELI</name>
<organism evidence="4 5">
    <name type="scientific">Helicobacter mehlei</name>
    <dbReference type="NCBI Taxonomy" id="2316080"/>
    <lineage>
        <taxon>Bacteria</taxon>
        <taxon>Pseudomonadati</taxon>
        <taxon>Campylobacterota</taxon>
        <taxon>Epsilonproteobacteria</taxon>
        <taxon>Campylobacterales</taxon>
        <taxon>Helicobacteraceae</taxon>
        <taxon>Helicobacter</taxon>
    </lineage>
</organism>
<dbReference type="FunFam" id="3.30.420.10:FF:000045">
    <property type="entry name" value="3'-5' exonuclease DinG"/>
    <property type="match status" value="1"/>
</dbReference>
<dbReference type="InterPro" id="IPR013520">
    <property type="entry name" value="Ribonucl_H"/>
</dbReference>
<comment type="subunit">
    <text evidence="2">DNA polymerase III contains a core (composed of alpha, epsilon and theta chains) that associates with a tau subunit. This core dimerizes to form the POLIII' complex. PolIII' associates with the gamma complex (composed of gamma, delta, delta', psi and chi chains) and with the beta chain to form the complete DNA polymerase III complex.</text>
</comment>
<reference evidence="4" key="1">
    <citation type="submission" date="2019-07" db="EMBL/GenBank/DDBJ databases">
        <title>Helicobacter labacensis sp. nov., Helicobacter mehlei sp. nov. and Helicobacter vulpis sp. nov., isolated from gastric mucosa of red fox (Vulpis vulpis).</title>
        <authorList>
            <person name="Kusar D."/>
            <person name="Gruntar I."/>
            <person name="Pate M."/>
            <person name="Zajc U."/>
            <person name="Ocepek M."/>
        </authorList>
    </citation>
    <scope>NUCLEOTIDE SEQUENCE [LARGE SCALE GENOMIC DNA]</scope>
    <source>
        <strain evidence="4">L8b</strain>
    </source>
</reference>
<sequence>MPKSYRDSLYCFVDIETTGSKPETSSIIEIAALLYAPPPTPLGKGRLVKSYASLVFCEDIPPKISELTGIEPEDLQGAPSLIPVLRVFKDLLQDHIFVAHNVAFDFNFIHCTSQQVLGEGLFNPQLCTLNLSRLCIPSPKHGLKFLNTHLGIKIPITHRAYADALIALKVFEHCLNALPAEITTTQDLLDYSMGKLN</sequence>
<proteinExistence type="predicted"/>
<dbReference type="RefSeq" id="WP_120948022.1">
    <property type="nucleotide sequence ID" value="NZ_QXQS01000004.1"/>
</dbReference>
<dbReference type="InterPro" id="IPR036397">
    <property type="entry name" value="RNaseH_sf"/>
</dbReference>
<dbReference type="PANTHER" id="PTHR30231">
    <property type="entry name" value="DNA POLYMERASE III SUBUNIT EPSILON"/>
    <property type="match status" value="1"/>
</dbReference>
<accession>A0A553UZV6</accession>
<dbReference type="GO" id="GO:0003676">
    <property type="term" value="F:nucleic acid binding"/>
    <property type="evidence" value="ECO:0007669"/>
    <property type="project" value="InterPro"/>
</dbReference>
<dbReference type="SMART" id="SM00479">
    <property type="entry name" value="EXOIII"/>
    <property type="match status" value="1"/>
</dbReference>
<dbReference type="Gene3D" id="3.30.420.10">
    <property type="entry name" value="Ribonuclease H-like superfamily/Ribonuclease H"/>
    <property type="match status" value="1"/>
</dbReference>
<reference evidence="4" key="2">
    <citation type="submission" date="2019-07" db="EMBL/GenBank/DDBJ databases">
        <authorList>
            <person name="Papic B."/>
        </authorList>
    </citation>
    <scope>NUCLEOTIDE SEQUENCE [LARGE SCALE GENOMIC DNA]</scope>
    <source>
        <strain evidence="4">L8b</strain>
    </source>
</reference>
<protein>
    <submittedName>
        <fullName evidence="4">DNA polymerase III subunit epsilon</fullName>
    </submittedName>
</protein>
<dbReference type="PANTHER" id="PTHR30231:SF41">
    <property type="entry name" value="DNA POLYMERASE III SUBUNIT EPSILON"/>
    <property type="match status" value="1"/>
</dbReference>
<feature type="domain" description="Exonuclease" evidence="3">
    <location>
        <begin position="9"/>
        <end position="180"/>
    </location>
</feature>
<evidence type="ECO:0000313" key="4">
    <source>
        <dbReference type="EMBL" id="TSA85747.1"/>
    </source>
</evidence>
<dbReference type="Pfam" id="PF00929">
    <property type="entry name" value="RNase_T"/>
    <property type="match status" value="1"/>
</dbReference>
<evidence type="ECO:0000313" key="5">
    <source>
        <dbReference type="Proteomes" id="UP000319322"/>
    </source>
</evidence>